<dbReference type="OrthoDB" id="2687452at2759"/>
<evidence type="ECO:0000256" key="1">
    <source>
        <dbReference type="PROSITE-ProRule" id="PRU00042"/>
    </source>
</evidence>
<sequence length="300" mass="33150">MVHGFRNTTDDRDQNIVGFENSRTERRSDAEQQLSWGSAIGQGFDGHAFSIARTQIFEDTTAFEDPQGEHANEIRDGFSTYTPALPYPGCMPLAFSGGPAAPESMQPHATGGMQTITPFGDWPQENFGFSGDPAFLTGMQAGINSETQPTTSLPQNDFGLANGSYFFGNMETNIHNESQIPVVAFPQDGTASSDRGSVLNTTGPLTRPKDESSSKVTRGNVKKTRCEEPGCKATFGRPQEFRRHFRTVHERKNDSGYRCILQSCNYEYPRLDKVRSHMAKKHGMKVEKIGKAAYDGEEDE</sequence>
<evidence type="ECO:0000259" key="3">
    <source>
        <dbReference type="PROSITE" id="PS50157"/>
    </source>
</evidence>
<dbReference type="AlphaFoldDB" id="A0A6A6RY71"/>
<keyword evidence="1" id="KW-0862">Zinc</keyword>
<feature type="region of interest" description="Disordered" evidence="2">
    <location>
        <begin position="1"/>
        <end position="31"/>
    </location>
</feature>
<feature type="region of interest" description="Disordered" evidence="2">
    <location>
        <begin position="188"/>
        <end position="221"/>
    </location>
</feature>
<evidence type="ECO:0000313" key="5">
    <source>
        <dbReference type="Proteomes" id="UP000799753"/>
    </source>
</evidence>
<dbReference type="SMART" id="SM00355">
    <property type="entry name" value="ZnF_C2H2"/>
    <property type="match status" value="2"/>
</dbReference>
<keyword evidence="5" id="KW-1185">Reference proteome</keyword>
<keyword evidence="1" id="KW-0479">Metal-binding</keyword>
<dbReference type="Gene3D" id="3.30.160.60">
    <property type="entry name" value="Classic Zinc Finger"/>
    <property type="match status" value="1"/>
</dbReference>
<protein>
    <recommendedName>
        <fullName evidence="3">C2H2-type domain-containing protein</fullName>
    </recommendedName>
</protein>
<reference evidence="4" key="1">
    <citation type="journal article" date="2020" name="Stud. Mycol.">
        <title>101 Dothideomycetes genomes: a test case for predicting lifestyles and emergence of pathogens.</title>
        <authorList>
            <person name="Haridas S."/>
            <person name="Albert R."/>
            <person name="Binder M."/>
            <person name="Bloem J."/>
            <person name="Labutti K."/>
            <person name="Salamov A."/>
            <person name="Andreopoulos B."/>
            <person name="Baker S."/>
            <person name="Barry K."/>
            <person name="Bills G."/>
            <person name="Bluhm B."/>
            <person name="Cannon C."/>
            <person name="Castanera R."/>
            <person name="Culley D."/>
            <person name="Daum C."/>
            <person name="Ezra D."/>
            <person name="Gonzalez J."/>
            <person name="Henrissat B."/>
            <person name="Kuo A."/>
            <person name="Liang C."/>
            <person name="Lipzen A."/>
            <person name="Lutzoni F."/>
            <person name="Magnuson J."/>
            <person name="Mondo S."/>
            <person name="Nolan M."/>
            <person name="Ohm R."/>
            <person name="Pangilinan J."/>
            <person name="Park H.-J."/>
            <person name="Ramirez L."/>
            <person name="Alfaro M."/>
            <person name="Sun H."/>
            <person name="Tritt A."/>
            <person name="Yoshinaga Y."/>
            <person name="Zwiers L.-H."/>
            <person name="Turgeon B."/>
            <person name="Goodwin S."/>
            <person name="Spatafora J."/>
            <person name="Crous P."/>
            <person name="Grigoriev I."/>
        </authorList>
    </citation>
    <scope>NUCLEOTIDE SEQUENCE</scope>
    <source>
        <strain evidence="4">CBS 473.64</strain>
    </source>
</reference>
<organism evidence="4 5">
    <name type="scientific">Massarina eburnea CBS 473.64</name>
    <dbReference type="NCBI Taxonomy" id="1395130"/>
    <lineage>
        <taxon>Eukaryota</taxon>
        <taxon>Fungi</taxon>
        <taxon>Dikarya</taxon>
        <taxon>Ascomycota</taxon>
        <taxon>Pezizomycotina</taxon>
        <taxon>Dothideomycetes</taxon>
        <taxon>Pleosporomycetidae</taxon>
        <taxon>Pleosporales</taxon>
        <taxon>Massarineae</taxon>
        <taxon>Massarinaceae</taxon>
        <taxon>Massarina</taxon>
    </lineage>
</organism>
<evidence type="ECO:0000313" key="4">
    <source>
        <dbReference type="EMBL" id="KAF2639721.1"/>
    </source>
</evidence>
<feature type="domain" description="C2H2-type" evidence="3">
    <location>
        <begin position="224"/>
        <end position="254"/>
    </location>
</feature>
<dbReference type="PROSITE" id="PS00028">
    <property type="entry name" value="ZINC_FINGER_C2H2_1"/>
    <property type="match status" value="2"/>
</dbReference>
<proteinExistence type="predicted"/>
<accession>A0A6A6RY71</accession>
<gene>
    <name evidence="4" type="ORF">P280DRAFT_519114</name>
</gene>
<dbReference type="PROSITE" id="PS50157">
    <property type="entry name" value="ZINC_FINGER_C2H2_2"/>
    <property type="match status" value="1"/>
</dbReference>
<dbReference type="GO" id="GO:0008270">
    <property type="term" value="F:zinc ion binding"/>
    <property type="evidence" value="ECO:0007669"/>
    <property type="project" value="UniProtKB-KW"/>
</dbReference>
<feature type="compositionally biased region" description="Polar residues" evidence="2">
    <location>
        <begin position="189"/>
        <end position="204"/>
    </location>
</feature>
<keyword evidence="1" id="KW-0863">Zinc-finger</keyword>
<name>A0A6A6RY71_9PLEO</name>
<dbReference type="EMBL" id="MU006786">
    <property type="protein sequence ID" value="KAF2639721.1"/>
    <property type="molecule type" value="Genomic_DNA"/>
</dbReference>
<evidence type="ECO:0000256" key="2">
    <source>
        <dbReference type="SAM" id="MobiDB-lite"/>
    </source>
</evidence>
<dbReference type="Proteomes" id="UP000799753">
    <property type="component" value="Unassembled WGS sequence"/>
</dbReference>
<dbReference type="InterPro" id="IPR013087">
    <property type="entry name" value="Znf_C2H2_type"/>
</dbReference>